<feature type="region of interest" description="Disordered" evidence="1">
    <location>
        <begin position="97"/>
        <end position="131"/>
    </location>
</feature>
<evidence type="ECO:0000256" key="1">
    <source>
        <dbReference type="SAM" id="MobiDB-lite"/>
    </source>
</evidence>
<dbReference type="Gramene" id="KQJ99552">
    <property type="protein sequence ID" value="KQJ99552"/>
    <property type="gene ID" value="BRADI_3g43857v3"/>
</dbReference>
<reference evidence="3" key="3">
    <citation type="submission" date="2018-08" db="UniProtKB">
        <authorList>
            <consortium name="EnsemblPlants"/>
        </authorList>
    </citation>
    <scope>IDENTIFICATION</scope>
    <source>
        <strain evidence="3">cv. Bd21</strain>
    </source>
</reference>
<gene>
    <name evidence="2" type="ORF">BRADI_3g43857v3</name>
</gene>
<dbReference type="Gramene" id="KQJ99553">
    <property type="protein sequence ID" value="KQJ99553"/>
    <property type="gene ID" value="BRADI_3g43857v3"/>
</dbReference>
<dbReference type="EnsemblPlants" id="PNT68662">
    <property type="protein sequence ID" value="PNT68662"/>
    <property type="gene ID" value="BRADI_3g43857v3"/>
</dbReference>
<evidence type="ECO:0000313" key="3">
    <source>
        <dbReference type="EnsemblPlants" id="KQJ99552"/>
    </source>
</evidence>
<dbReference type="Gramene" id="PNT68662">
    <property type="protein sequence ID" value="PNT68662"/>
    <property type="gene ID" value="BRADI_3g43857v3"/>
</dbReference>
<dbReference type="InParanoid" id="A0A0Q3JMG8"/>
<dbReference type="EnsemblPlants" id="KQJ99552">
    <property type="protein sequence ID" value="KQJ99552"/>
    <property type="gene ID" value="BRADI_3g43857v3"/>
</dbReference>
<evidence type="ECO:0000313" key="4">
    <source>
        <dbReference type="Proteomes" id="UP000008810"/>
    </source>
</evidence>
<organism evidence="2">
    <name type="scientific">Brachypodium distachyon</name>
    <name type="common">Purple false brome</name>
    <name type="synonym">Trachynia distachya</name>
    <dbReference type="NCBI Taxonomy" id="15368"/>
    <lineage>
        <taxon>Eukaryota</taxon>
        <taxon>Viridiplantae</taxon>
        <taxon>Streptophyta</taxon>
        <taxon>Embryophyta</taxon>
        <taxon>Tracheophyta</taxon>
        <taxon>Spermatophyta</taxon>
        <taxon>Magnoliopsida</taxon>
        <taxon>Liliopsida</taxon>
        <taxon>Poales</taxon>
        <taxon>Poaceae</taxon>
        <taxon>BOP clade</taxon>
        <taxon>Pooideae</taxon>
        <taxon>Stipodae</taxon>
        <taxon>Brachypodieae</taxon>
        <taxon>Brachypodium</taxon>
    </lineage>
</organism>
<feature type="compositionally biased region" description="Basic and acidic residues" evidence="1">
    <location>
        <begin position="17"/>
        <end position="27"/>
    </location>
</feature>
<dbReference type="EMBL" id="CM000882">
    <property type="protein sequence ID" value="PNT68662.1"/>
    <property type="molecule type" value="Genomic_DNA"/>
</dbReference>
<accession>A0A0Q3JMG8</accession>
<dbReference type="Proteomes" id="UP000008810">
    <property type="component" value="Chromosome 3"/>
</dbReference>
<feature type="non-terminal residue" evidence="2">
    <location>
        <position position="1"/>
    </location>
</feature>
<reference evidence="2 3" key="1">
    <citation type="journal article" date="2010" name="Nature">
        <title>Genome sequencing and analysis of the model grass Brachypodium distachyon.</title>
        <authorList>
            <consortium name="International Brachypodium Initiative"/>
        </authorList>
    </citation>
    <scope>NUCLEOTIDE SEQUENCE [LARGE SCALE GENOMIC DNA]</scope>
    <source>
        <strain evidence="2 3">Bd21</strain>
    </source>
</reference>
<dbReference type="EnsemblPlants" id="KQJ99553">
    <property type="protein sequence ID" value="KQJ99553"/>
    <property type="gene ID" value="BRADI_3g43857v3"/>
</dbReference>
<evidence type="ECO:0000313" key="2">
    <source>
        <dbReference type="EMBL" id="KQJ99552.1"/>
    </source>
</evidence>
<feature type="region of interest" description="Disordered" evidence="1">
    <location>
        <begin position="1"/>
        <end position="27"/>
    </location>
</feature>
<proteinExistence type="predicted"/>
<dbReference type="AlphaFoldDB" id="A0A0Q3JMG8"/>
<name>A0A0Q3JMG8_BRADI</name>
<reference evidence="2" key="2">
    <citation type="submission" date="2017-06" db="EMBL/GenBank/DDBJ databases">
        <title>WGS assembly of Brachypodium distachyon.</title>
        <authorList>
            <consortium name="The International Brachypodium Initiative"/>
            <person name="Lucas S."/>
            <person name="Harmon-Smith M."/>
            <person name="Lail K."/>
            <person name="Tice H."/>
            <person name="Grimwood J."/>
            <person name="Bruce D."/>
            <person name="Barry K."/>
            <person name="Shu S."/>
            <person name="Lindquist E."/>
            <person name="Wang M."/>
            <person name="Pitluck S."/>
            <person name="Vogel J.P."/>
            <person name="Garvin D.F."/>
            <person name="Mockler T.C."/>
            <person name="Schmutz J."/>
            <person name="Rokhsar D."/>
            <person name="Bevan M.W."/>
        </authorList>
    </citation>
    <scope>NUCLEOTIDE SEQUENCE</scope>
    <source>
        <strain evidence="2">Bd21</strain>
    </source>
</reference>
<sequence length="131" mass="13864">GKPSPRGNADPPSLPRRSADELNDSPRRCGLMAGGRCHRSEICLLGLEPLATRSRRPWPPLSFELPRLISLSLSSRAATGRLLVDLRPLQRRLIPHPTGASLLHHGGSLAAQPAPPLLHGGRPSSGGSGDS</sequence>
<dbReference type="EMBL" id="CM000882">
    <property type="protein sequence ID" value="KQJ99553.1"/>
    <property type="molecule type" value="Genomic_DNA"/>
</dbReference>
<dbReference type="EMBL" id="CM000882">
    <property type="protein sequence ID" value="KQJ99552.1"/>
    <property type="molecule type" value="Genomic_DNA"/>
</dbReference>
<protein>
    <submittedName>
        <fullName evidence="2 3">Uncharacterized protein</fullName>
    </submittedName>
</protein>
<keyword evidence="4" id="KW-1185">Reference proteome</keyword>